<dbReference type="PANTHER" id="PTHR42850">
    <property type="entry name" value="METALLOPHOSPHOESTERASE"/>
    <property type="match status" value="1"/>
</dbReference>
<dbReference type="SUPFAM" id="SSF56300">
    <property type="entry name" value="Metallo-dependent phosphatases"/>
    <property type="match status" value="1"/>
</dbReference>
<dbReference type="GO" id="GO:0016791">
    <property type="term" value="F:phosphatase activity"/>
    <property type="evidence" value="ECO:0007669"/>
    <property type="project" value="TreeGrafter"/>
</dbReference>
<organism evidence="3 4">
    <name type="scientific">Salinirubellus salinus</name>
    <dbReference type="NCBI Taxonomy" id="1364945"/>
    <lineage>
        <taxon>Archaea</taxon>
        <taxon>Methanobacteriati</taxon>
        <taxon>Methanobacteriota</taxon>
        <taxon>Stenosarchaea group</taxon>
        <taxon>Halobacteria</taxon>
        <taxon>Halobacteriales</taxon>
        <taxon>Natronomonadaceae</taxon>
        <taxon>Salinirubellus</taxon>
    </lineage>
</organism>
<dbReference type="InterPro" id="IPR050126">
    <property type="entry name" value="Ap4A_hydrolase"/>
</dbReference>
<proteinExistence type="predicted"/>
<dbReference type="EMBL" id="CP104003">
    <property type="protein sequence ID" value="UWM55646.1"/>
    <property type="molecule type" value="Genomic_DNA"/>
</dbReference>
<dbReference type="AlphaFoldDB" id="A0A9E7R550"/>
<feature type="domain" description="Calcineurin-like phosphoesterase" evidence="2">
    <location>
        <begin position="45"/>
        <end position="195"/>
    </location>
</feature>
<dbReference type="InterPro" id="IPR029052">
    <property type="entry name" value="Metallo-depent_PP-like"/>
</dbReference>
<dbReference type="InterPro" id="IPR004843">
    <property type="entry name" value="Calcineurin-like_PHP"/>
</dbReference>
<dbReference type="PANTHER" id="PTHR42850:SF4">
    <property type="entry name" value="ZINC-DEPENDENT ENDOPOLYPHOSPHATASE"/>
    <property type="match status" value="1"/>
</dbReference>
<sequence length="251" mass="27847">MQTEVSVREADSKATAEHGRLADSDLSPEVAPLHHRVDADAWDDIFLVGDVHGCITELETLLAELEPTDDDLVVFVGDLVRKGPDSAAVVERVREAQNFRTVRGNNEQKFVDGTKHRPELEPHQEWFEALPAAISFDDVLVTHGGVDPRRPLSEHGLYDLLETRAVPPENGYDGPFWFEIHEARPRVFFGHTVLDAPVVTDGAVGLDTGCVYGGELTAYDYRADDLVSVPAEQTYRDRAQRKILDLPAIQA</sequence>
<protein>
    <submittedName>
        <fullName evidence="3">Serine/threonine protein phosphatase</fullName>
    </submittedName>
</protein>
<dbReference type="Proteomes" id="UP001057580">
    <property type="component" value="Chromosome"/>
</dbReference>
<feature type="region of interest" description="Disordered" evidence="1">
    <location>
        <begin position="1"/>
        <end position="26"/>
    </location>
</feature>
<gene>
    <name evidence="3" type="ORF">N0B31_05015</name>
</gene>
<keyword evidence="4" id="KW-1185">Reference proteome</keyword>
<evidence type="ECO:0000256" key="1">
    <source>
        <dbReference type="SAM" id="MobiDB-lite"/>
    </source>
</evidence>
<feature type="compositionally biased region" description="Basic and acidic residues" evidence="1">
    <location>
        <begin position="1"/>
        <end position="23"/>
    </location>
</feature>
<reference evidence="3" key="1">
    <citation type="submission" date="2022-09" db="EMBL/GenBank/DDBJ databases">
        <title>Diverse halophilic archaea isolated from saline environments.</title>
        <authorList>
            <person name="Cui H.-L."/>
        </authorList>
    </citation>
    <scope>NUCLEOTIDE SEQUENCE</scope>
    <source>
        <strain evidence="3">ZS-35-S2</strain>
    </source>
</reference>
<evidence type="ECO:0000313" key="4">
    <source>
        <dbReference type="Proteomes" id="UP001057580"/>
    </source>
</evidence>
<evidence type="ECO:0000313" key="3">
    <source>
        <dbReference type="EMBL" id="UWM55646.1"/>
    </source>
</evidence>
<dbReference type="KEGG" id="ssai:N0B31_05015"/>
<name>A0A9E7R550_9EURY</name>
<evidence type="ECO:0000259" key="2">
    <source>
        <dbReference type="Pfam" id="PF00149"/>
    </source>
</evidence>
<dbReference type="GO" id="GO:0005737">
    <property type="term" value="C:cytoplasm"/>
    <property type="evidence" value="ECO:0007669"/>
    <property type="project" value="TreeGrafter"/>
</dbReference>
<dbReference type="Pfam" id="PF00149">
    <property type="entry name" value="Metallophos"/>
    <property type="match status" value="1"/>
</dbReference>
<accession>A0A9E7R550</accession>
<dbReference type="Gene3D" id="3.60.21.10">
    <property type="match status" value="1"/>
</dbReference>
<dbReference type="CDD" id="cd00144">
    <property type="entry name" value="MPP_PPP_family"/>
    <property type="match status" value="1"/>
</dbReference>
<dbReference type="GeneID" id="74941759"/>
<dbReference type="RefSeq" id="WP_260594746.1">
    <property type="nucleotide sequence ID" value="NZ_CP104003.1"/>
</dbReference>